<dbReference type="EMBL" id="JADBEL010000008">
    <property type="protein sequence ID" value="MBE1554813.1"/>
    <property type="molecule type" value="Genomic_DNA"/>
</dbReference>
<keyword evidence="1" id="KW-0812">Transmembrane</keyword>
<keyword evidence="1" id="KW-0472">Membrane</keyword>
<gene>
    <name evidence="2" type="ORF">H4683_001891</name>
</gene>
<dbReference type="Proteomes" id="UP000658225">
    <property type="component" value="Unassembled WGS sequence"/>
</dbReference>
<evidence type="ECO:0000256" key="1">
    <source>
        <dbReference type="SAM" id="Phobius"/>
    </source>
</evidence>
<name>A0A927MHP3_9BACL</name>
<accession>A0A927MHP3</accession>
<evidence type="ECO:0000313" key="2">
    <source>
        <dbReference type="EMBL" id="MBE1554813.1"/>
    </source>
</evidence>
<organism evidence="2 3">
    <name type="scientific">Sporosarcina limicola</name>
    <dbReference type="NCBI Taxonomy" id="34101"/>
    <lineage>
        <taxon>Bacteria</taxon>
        <taxon>Bacillati</taxon>
        <taxon>Bacillota</taxon>
        <taxon>Bacilli</taxon>
        <taxon>Bacillales</taxon>
        <taxon>Caryophanaceae</taxon>
        <taxon>Sporosarcina</taxon>
    </lineage>
</organism>
<evidence type="ECO:0000313" key="3">
    <source>
        <dbReference type="Proteomes" id="UP000658225"/>
    </source>
</evidence>
<proteinExistence type="predicted"/>
<keyword evidence="3" id="KW-1185">Reference proteome</keyword>
<dbReference type="RefSeq" id="WP_192598561.1">
    <property type="nucleotide sequence ID" value="NZ_JADBEL010000008.1"/>
</dbReference>
<sequence>MWMTPKLDWNSADFYNFGDLNRVENNTEIVSGLVGFFVVLPPLTFVKNRDMKRIEFADSLNRVESNQDALRQRYTPVGWLQNKLDWEANVAFSFNDARRLEHNLNLLYQHYKGNTEIVPICGAFICGEEAI</sequence>
<keyword evidence="1" id="KW-1133">Transmembrane helix</keyword>
<feature type="transmembrane region" description="Helical" evidence="1">
    <location>
        <begin position="29"/>
        <end position="46"/>
    </location>
</feature>
<dbReference type="AlphaFoldDB" id="A0A927MHP3"/>
<reference evidence="2" key="1">
    <citation type="submission" date="2020-10" db="EMBL/GenBank/DDBJ databases">
        <title>Genomic Encyclopedia of Type Strains, Phase IV (KMG-IV): sequencing the most valuable type-strain genomes for metagenomic binning, comparative biology and taxonomic classification.</title>
        <authorList>
            <person name="Goeker M."/>
        </authorList>
    </citation>
    <scope>NUCLEOTIDE SEQUENCE</scope>
    <source>
        <strain evidence="2">DSM 13886</strain>
    </source>
</reference>
<protein>
    <submittedName>
        <fullName evidence="2">Uncharacterized protein</fullName>
    </submittedName>
</protein>
<comment type="caution">
    <text evidence="2">The sequence shown here is derived from an EMBL/GenBank/DDBJ whole genome shotgun (WGS) entry which is preliminary data.</text>
</comment>